<dbReference type="InParanoid" id="B5Y494"/>
<dbReference type="GeneID" id="7204759"/>
<feature type="region of interest" description="Disordered" evidence="11">
    <location>
        <begin position="1"/>
        <end position="30"/>
    </location>
</feature>
<dbReference type="Pfam" id="PF07819">
    <property type="entry name" value="PGAP1"/>
    <property type="match status" value="1"/>
</dbReference>
<proteinExistence type="inferred from homology"/>
<dbReference type="InterPro" id="IPR029058">
    <property type="entry name" value="AB_hydrolase_fold"/>
</dbReference>
<evidence type="ECO:0000313" key="14">
    <source>
        <dbReference type="Proteomes" id="UP000000759"/>
    </source>
</evidence>
<dbReference type="EC" id="3.1.-.-" evidence="10"/>
<evidence type="ECO:0000256" key="1">
    <source>
        <dbReference type="ARBA" id="ARBA00004477"/>
    </source>
</evidence>
<dbReference type="SUPFAM" id="SSF53474">
    <property type="entry name" value="alpha/beta-Hydrolases"/>
    <property type="match status" value="1"/>
</dbReference>
<keyword evidence="3 10" id="KW-0813">Transport</keyword>
<dbReference type="GO" id="GO:0005789">
    <property type="term" value="C:endoplasmic reticulum membrane"/>
    <property type="evidence" value="ECO:0007669"/>
    <property type="project" value="UniProtKB-SubCell"/>
</dbReference>
<dbReference type="KEGG" id="pti:PHATR_46935"/>
<dbReference type="RefSeq" id="XP_002185798.1">
    <property type="nucleotide sequence ID" value="XM_002185762.1"/>
</dbReference>
<keyword evidence="6 10" id="KW-0256">Endoplasmic reticulum</keyword>
<evidence type="ECO:0000256" key="2">
    <source>
        <dbReference type="ARBA" id="ARBA00006931"/>
    </source>
</evidence>
<comment type="subcellular location">
    <subcellularLocation>
        <location evidence="1">Endoplasmic reticulum membrane</location>
        <topology evidence="1">Multi-pass membrane protein</topology>
    </subcellularLocation>
</comment>
<dbReference type="AlphaFoldDB" id="B5Y494"/>
<keyword evidence="5 10" id="KW-0378">Hydrolase</keyword>
<dbReference type="GO" id="GO:0006505">
    <property type="term" value="P:GPI anchor metabolic process"/>
    <property type="evidence" value="ECO:0007669"/>
    <property type="project" value="TreeGrafter"/>
</dbReference>
<evidence type="ECO:0000259" key="12">
    <source>
        <dbReference type="Pfam" id="PF07819"/>
    </source>
</evidence>
<sequence length="689" mass="75794">MSGTAPNLSTGVSTSDNERRRISSNDPGKDEVGVQDTITFFTTDITALNTLGASIWTYLARAAGKLQATIRIASFLFMGYGFFLSQTLLFTSEECGMTYSWRRFLELDISSIHPVGRSPYRLYKFYDQRDPRHERFLQQESVTTSRKASTDWCLNAAFPTAVVYIPGHGGSYQQSRSLGAHGIQLTRQRDVTQNYVVQALQKGMWHGNATQLENFVYDVYALDFAEEGGGMHGDFLVDQSRFVSKAIHFLSEACGFSSITVVAHSIGGISIRLALVRDEKLRLLVTNVILLGSPQARTVLAWDPSLEKIQTEIVENHVNGTAFVAISGGLRDEMIPPAACELVPKDNNTLTLLAVDIMPKEASSPSFGMDHRAIVWCHNVLVPLRKIIFALVRSERDGEAAPARIGAVQSLFDRSKTQNYNTALQRMMTTFRKVHGPVASLAMVTGLLHNAELLLGLFAYISLWSKAGFASCFNSHFGVFSGRNPSYFVVDSTSVISTEADDVPKQRDKLALGVSIVHVIFGVVRLLRPNDFAIEMSNSINIALIASIYPLALRRIHKFAQKVGSSRFSFIDLDLLTIVVVPFLGAGEFAYVLSKGSVQRSTLPMLAAPFLIRLVLTSSDPSIPPHSSRKRYISDVIRTLQVCILLVVGPRVLQTGSGLAYSFNLPLGGLVGMMMWTDTLWSLTISGLG</sequence>
<dbReference type="Gene3D" id="3.40.50.1820">
    <property type="entry name" value="alpha/beta hydrolase"/>
    <property type="match status" value="1"/>
</dbReference>
<protein>
    <recommendedName>
        <fullName evidence="10">GPI inositol-deacylase</fullName>
        <ecNumber evidence="10">3.1.-.-</ecNumber>
    </recommendedName>
</protein>
<dbReference type="OrthoDB" id="348976at2759"/>
<evidence type="ECO:0000256" key="5">
    <source>
        <dbReference type="ARBA" id="ARBA00022801"/>
    </source>
</evidence>
<dbReference type="HOGENOM" id="CLU_417085_0_0_1"/>
<keyword evidence="8" id="KW-1133">Transmembrane helix</keyword>
<feature type="domain" description="GPI inositol-deacylase PGAP1-like alpha/beta" evidence="12">
    <location>
        <begin position="161"/>
        <end position="389"/>
    </location>
</feature>
<evidence type="ECO:0000256" key="4">
    <source>
        <dbReference type="ARBA" id="ARBA00022692"/>
    </source>
</evidence>
<dbReference type="STRING" id="556484.B5Y494"/>
<feature type="compositionally biased region" description="Basic and acidic residues" evidence="11">
    <location>
        <begin position="16"/>
        <end position="30"/>
    </location>
</feature>
<reference evidence="13 14" key="1">
    <citation type="journal article" date="2008" name="Nature">
        <title>The Phaeodactylum genome reveals the evolutionary history of diatom genomes.</title>
        <authorList>
            <person name="Bowler C."/>
            <person name="Allen A.E."/>
            <person name="Badger J.H."/>
            <person name="Grimwood J."/>
            <person name="Jabbari K."/>
            <person name="Kuo A."/>
            <person name="Maheswari U."/>
            <person name="Martens C."/>
            <person name="Maumus F."/>
            <person name="Otillar R.P."/>
            <person name="Rayko E."/>
            <person name="Salamov A."/>
            <person name="Vandepoele K."/>
            <person name="Beszteri B."/>
            <person name="Gruber A."/>
            <person name="Heijde M."/>
            <person name="Katinka M."/>
            <person name="Mock T."/>
            <person name="Valentin K."/>
            <person name="Verret F."/>
            <person name="Berges J.A."/>
            <person name="Brownlee C."/>
            <person name="Cadoret J.P."/>
            <person name="Chiovitti A."/>
            <person name="Choi C.J."/>
            <person name="Coesel S."/>
            <person name="De Martino A."/>
            <person name="Detter J.C."/>
            <person name="Durkin C."/>
            <person name="Falciatore A."/>
            <person name="Fournet J."/>
            <person name="Haruta M."/>
            <person name="Huysman M.J."/>
            <person name="Jenkins B.D."/>
            <person name="Jiroutova K."/>
            <person name="Jorgensen R.E."/>
            <person name="Joubert Y."/>
            <person name="Kaplan A."/>
            <person name="Kroger N."/>
            <person name="Kroth P.G."/>
            <person name="La Roche J."/>
            <person name="Lindquist E."/>
            <person name="Lommer M."/>
            <person name="Martin-Jezequel V."/>
            <person name="Lopez P.J."/>
            <person name="Lucas S."/>
            <person name="Mangogna M."/>
            <person name="McGinnis K."/>
            <person name="Medlin L.K."/>
            <person name="Montsant A."/>
            <person name="Oudot-Le Secq M.P."/>
            <person name="Napoli C."/>
            <person name="Obornik M."/>
            <person name="Parker M.S."/>
            <person name="Petit J.L."/>
            <person name="Porcel B.M."/>
            <person name="Poulsen N."/>
            <person name="Robison M."/>
            <person name="Rychlewski L."/>
            <person name="Rynearson T.A."/>
            <person name="Schmutz J."/>
            <person name="Shapiro H."/>
            <person name="Siaut M."/>
            <person name="Stanley M."/>
            <person name="Sussman M.R."/>
            <person name="Taylor A.R."/>
            <person name="Vardi A."/>
            <person name="von Dassow P."/>
            <person name="Vyverman W."/>
            <person name="Willis A."/>
            <person name="Wyrwicz L.S."/>
            <person name="Rokhsar D.S."/>
            <person name="Weissenbach J."/>
            <person name="Armbrust E.V."/>
            <person name="Green B.R."/>
            <person name="Van de Peer Y."/>
            <person name="Grigoriev I.V."/>
        </authorList>
    </citation>
    <scope>NUCLEOTIDE SEQUENCE [LARGE SCALE GENOMIC DNA]</scope>
    <source>
        <strain evidence="13 14">CCAP 1055/1</strain>
    </source>
</reference>
<accession>B5Y494</accession>
<keyword evidence="9 10" id="KW-0472">Membrane</keyword>
<dbReference type="InterPro" id="IPR039529">
    <property type="entry name" value="PGAP1/BST1"/>
</dbReference>
<dbReference type="PANTHER" id="PTHR15495">
    <property type="entry name" value="NEGATIVE REGULATOR OF VESICLE FORMATION-RELATED"/>
    <property type="match status" value="1"/>
</dbReference>
<dbReference type="GO" id="GO:0006888">
    <property type="term" value="P:endoplasmic reticulum to Golgi vesicle-mediated transport"/>
    <property type="evidence" value="ECO:0007669"/>
    <property type="project" value="TreeGrafter"/>
</dbReference>
<feature type="compositionally biased region" description="Polar residues" evidence="11">
    <location>
        <begin position="1"/>
        <end position="15"/>
    </location>
</feature>
<dbReference type="EMBL" id="CP001141">
    <property type="protein sequence ID" value="ACI65268.1"/>
    <property type="molecule type" value="Genomic_DNA"/>
</dbReference>
<dbReference type="eggNOG" id="KOG3724">
    <property type="taxonomic scope" value="Eukaryota"/>
</dbReference>
<evidence type="ECO:0000256" key="3">
    <source>
        <dbReference type="ARBA" id="ARBA00022448"/>
    </source>
</evidence>
<keyword evidence="4" id="KW-0812">Transmembrane</keyword>
<evidence type="ECO:0000256" key="8">
    <source>
        <dbReference type="ARBA" id="ARBA00022989"/>
    </source>
</evidence>
<dbReference type="GO" id="GO:0050185">
    <property type="term" value="F:phosphatidylinositol deacylase activity"/>
    <property type="evidence" value="ECO:0007669"/>
    <property type="project" value="TreeGrafter"/>
</dbReference>
<dbReference type="InterPro" id="IPR012908">
    <property type="entry name" value="PGAP1-ab_dom-like"/>
</dbReference>
<dbReference type="PaxDb" id="2850-Phatr46935"/>
<reference evidence="14" key="2">
    <citation type="submission" date="2008-08" db="EMBL/GenBank/DDBJ databases">
        <authorList>
            <consortium name="Diatom Consortium"/>
            <person name="Grigoriev I."/>
            <person name="Grimwood J."/>
            <person name="Kuo A."/>
            <person name="Otillar R.P."/>
            <person name="Salamov A."/>
            <person name="Detter J.C."/>
            <person name="Lindquist E."/>
            <person name="Shapiro H."/>
            <person name="Lucas S."/>
            <person name="Glavina del Rio T."/>
            <person name="Pitluck S."/>
            <person name="Rokhsar D."/>
            <person name="Bowler C."/>
        </authorList>
    </citation>
    <scope>GENOME REANNOTATION</scope>
    <source>
        <strain evidence="14">CCAP 1055/1</strain>
    </source>
</reference>
<keyword evidence="14" id="KW-1185">Reference proteome</keyword>
<evidence type="ECO:0000313" key="13">
    <source>
        <dbReference type="EMBL" id="ACI65268.1"/>
    </source>
</evidence>
<comment type="function">
    <text evidence="10">Involved in inositol deacylation of GPI-anchored proteins which plays important roles in the quality control and ER-associated degradation of GPI-anchored proteins.</text>
</comment>
<dbReference type="Proteomes" id="UP000000759">
    <property type="component" value="Chromosome 11"/>
</dbReference>
<dbReference type="GO" id="GO:0015031">
    <property type="term" value="P:protein transport"/>
    <property type="evidence" value="ECO:0007669"/>
    <property type="project" value="UniProtKB-KW"/>
</dbReference>
<name>B5Y494_PHATC</name>
<organism evidence="13 14">
    <name type="scientific">Phaeodactylum tricornutum (strain CCAP 1055/1)</name>
    <dbReference type="NCBI Taxonomy" id="556484"/>
    <lineage>
        <taxon>Eukaryota</taxon>
        <taxon>Sar</taxon>
        <taxon>Stramenopiles</taxon>
        <taxon>Ochrophyta</taxon>
        <taxon>Bacillariophyta</taxon>
        <taxon>Bacillariophyceae</taxon>
        <taxon>Bacillariophycidae</taxon>
        <taxon>Naviculales</taxon>
        <taxon>Phaeodactylaceae</taxon>
        <taxon>Phaeodactylum</taxon>
    </lineage>
</organism>
<evidence type="ECO:0000256" key="11">
    <source>
        <dbReference type="SAM" id="MobiDB-lite"/>
    </source>
</evidence>
<evidence type="ECO:0000256" key="9">
    <source>
        <dbReference type="ARBA" id="ARBA00023136"/>
    </source>
</evidence>
<dbReference type="PANTHER" id="PTHR15495:SF7">
    <property type="entry name" value="GPI INOSITOL-DEACYLASE"/>
    <property type="match status" value="1"/>
</dbReference>
<comment type="similarity">
    <text evidence="2 10">Belongs to the GPI inositol-deacylase family.</text>
</comment>
<keyword evidence="7 10" id="KW-0653">Protein transport</keyword>
<evidence type="ECO:0000256" key="10">
    <source>
        <dbReference type="RuleBase" id="RU365011"/>
    </source>
</evidence>
<evidence type="ECO:0000256" key="7">
    <source>
        <dbReference type="ARBA" id="ARBA00022927"/>
    </source>
</evidence>
<gene>
    <name evidence="13" type="ORF">PHATR_46935</name>
</gene>
<evidence type="ECO:0000256" key="6">
    <source>
        <dbReference type="ARBA" id="ARBA00022824"/>
    </source>
</evidence>